<reference evidence="3 6" key="3">
    <citation type="submission" date="2018-06" db="EMBL/GenBank/DDBJ databases">
        <authorList>
            <consortium name="Pathogen Informatics"/>
            <person name="Doyle S."/>
        </authorList>
    </citation>
    <scope>NUCLEOTIDE SEQUENCE [LARGE SCALE GENOMIC DNA]</scope>
    <source>
        <strain evidence="3 6">NCTC12957</strain>
    </source>
</reference>
<reference evidence="2" key="1">
    <citation type="submission" date="2016-12" db="EMBL/GenBank/DDBJ databases">
        <authorList>
            <person name="Song W.-J."/>
            <person name="Kurnit D.M."/>
        </authorList>
    </citation>
    <scope>NUCLEOTIDE SEQUENCE [LARGE SCALE GENOMIC DNA]</scope>
    <source>
        <strain evidence="2">ATCC 51725</strain>
    </source>
</reference>
<keyword evidence="5" id="KW-1185">Reference proteome</keyword>
<dbReference type="SUPFAM" id="SSF55154">
    <property type="entry name" value="CYTH-like phosphatases"/>
    <property type="match status" value="1"/>
</dbReference>
<dbReference type="EMBL" id="MSJL01000002">
    <property type="protein sequence ID" value="OLF50737.1"/>
    <property type="molecule type" value="Genomic_DNA"/>
</dbReference>
<proteinExistence type="predicted"/>
<dbReference type="AlphaFoldDB" id="A0A1Q8EFZ6"/>
<evidence type="ECO:0000313" key="6">
    <source>
        <dbReference type="Proteomes" id="UP000255213"/>
    </source>
</evidence>
<dbReference type="SMART" id="SM01118">
    <property type="entry name" value="CYTH"/>
    <property type="match status" value="1"/>
</dbReference>
<dbReference type="EMBL" id="UHEN01000001">
    <property type="protein sequence ID" value="SUN07638.1"/>
    <property type="molecule type" value="Genomic_DNA"/>
</dbReference>
<organism evidence="2 5">
    <name type="scientific">Streptococcus acidominimus</name>
    <dbReference type="NCBI Taxonomy" id="1326"/>
    <lineage>
        <taxon>Bacteria</taxon>
        <taxon>Bacillati</taxon>
        <taxon>Bacillota</taxon>
        <taxon>Bacilli</taxon>
        <taxon>Lactobacillales</taxon>
        <taxon>Streptococcaceae</taxon>
        <taxon>Streptococcus</taxon>
    </lineage>
</organism>
<dbReference type="InterPro" id="IPR009195">
    <property type="entry name" value="Uncharacterised_YjbK"/>
</dbReference>
<accession>A0A1Q8EFZ6</accession>
<reference evidence="5" key="2">
    <citation type="submission" date="2016-12" db="EMBL/GenBank/DDBJ databases">
        <authorList>
            <person name="Gulvik C.A."/>
        </authorList>
    </citation>
    <scope>NUCLEOTIDE SEQUENCE [LARGE SCALE GENOMIC DNA]</scope>
    <source>
        <strain evidence="5">ATCC 51725</strain>
    </source>
</reference>
<dbReference type="Proteomes" id="UP000255213">
    <property type="component" value="Unassembled WGS sequence"/>
</dbReference>
<dbReference type="OrthoDB" id="384378at2"/>
<dbReference type="Proteomes" id="UP000297747">
    <property type="component" value="Unassembled WGS sequence"/>
</dbReference>
<dbReference type="CDD" id="cd07762">
    <property type="entry name" value="CYTH-like_Pase_1"/>
    <property type="match status" value="1"/>
</dbReference>
<sequence>MKKNHLEIEYKTLLTESEFDGLNREFDDVLPIYQTNYYIDTPDFDLRKHRCSLRIRTLKDRAELTLKIPQKVGNQEYNQELSLEEAQAMIQQVQLPEGDILRLIQEVEVQLELLKVWGHLATKRYEKKTSVGLMALDENSYAGQIDYELEVEVQDAKQGKLAFEEYLKQHHIDFKYASSKVARTAAALNTTS</sequence>
<name>A0A1Q8EFZ6_STRAI</name>
<evidence type="ECO:0000313" key="2">
    <source>
        <dbReference type="EMBL" id="OLF50737.1"/>
    </source>
</evidence>
<dbReference type="InterPro" id="IPR023577">
    <property type="entry name" value="CYTH_domain"/>
</dbReference>
<evidence type="ECO:0000313" key="3">
    <source>
        <dbReference type="EMBL" id="SUN07638.1"/>
    </source>
</evidence>
<dbReference type="EMBL" id="SPQA01000015">
    <property type="protein sequence ID" value="TFU30690.1"/>
    <property type="molecule type" value="Genomic_DNA"/>
</dbReference>
<dbReference type="PIRSF" id="PIRSF012526">
    <property type="entry name" value="CYTH_UCP012526"/>
    <property type="match status" value="1"/>
</dbReference>
<dbReference type="PROSITE" id="PS51707">
    <property type="entry name" value="CYTH"/>
    <property type="match status" value="1"/>
</dbReference>
<dbReference type="Proteomes" id="UP000186437">
    <property type="component" value="Unassembled WGS sequence"/>
</dbReference>
<protein>
    <submittedName>
        <fullName evidence="2">Adenylate cyclase</fullName>
    </submittedName>
    <submittedName>
        <fullName evidence="4">CYTH domain-containing protein</fullName>
    </submittedName>
</protein>
<dbReference type="InterPro" id="IPR033469">
    <property type="entry name" value="CYTH-like_dom_sf"/>
</dbReference>
<evidence type="ECO:0000313" key="7">
    <source>
        <dbReference type="Proteomes" id="UP000297747"/>
    </source>
</evidence>
<evidence type="ECO:0000259" key="1">
    <source>
        <dbReference type="PROSITE" id="PS51707"/>
    </source>
</evidence>
<dbReference type="Gene3D" id="2.40.320.10">
    <property type="entry name" value="Hypothetical Protein Pfu-838710-001"/>
    <property type="match status" value="1"/>
</dbReference>
<evidence type="ECO:0000313" key="5">
    <source>
        <dbReference type="Proteomes" id="UP000186437"/>
    </source>
</evidence>
<evidence type="ECO:0000313" key="4">
    <source>
        <dbReference type="EMBL" id="TFU30690.1"/>
    </source>
</evidence>
<reference evidence="4 7" key="4">
    <citation type="submission" date="2019-03" db="EMBL/GenBank/DDBJ databases">
        <title>Diversity of the mouse oral microbiome.</title>
        <authorList>
            <person name="Joseph S."/>
            <person name="Aduse-Opoku J."/>
            <person name="Curtis M."/>
            <person name="Wade W."/>
            <person name="Hashim A."/>
        </authorList>
    </citation>
    <scope>NUCLEOTIDE SEQUENCE [LARGE SCALE GENOMIC DNA]</scope>
    <source>
        <strain evidence="4 7">HT4</strain>
    </source>
</reference>
<dbReference type="Pfam" id="PF01928">
    <property type="entry name" value="CYTH"/>
    <property type="match status" value="1"/>
</dbReference>
<gene>
    <name evidence="3" type="primary">yjbK</name>
    <name evidence="2" type="ORF">BU200_00705</name>
    <name evidence="4" type="ORF">E4U01_05190</name>
    <name evidence="3" type="ORF">NCTC12957_01308</name>
</gene>
<feature type="domain" description="CYTH" evidence="1">
    <location>
        <begin position="5"/>
        <end position="191"/>
    </location>
</feature>
<dbReference type="RefSeq" id="WP_075098320.1">
    <property type="nucleotide sequence ID" value="NZ_CAKOCW010000030.1"/>
</dbReference>